<dbReference type="Gene3D" id="3.30.450.40">
    <property type="match status" value="1"/>
</dbReference>
<dbReference type="PANTHER" id="PTHR33525:SF3">
    <property type="entry name" value="RIBONUCLEASE Y"/>
    <property type="match status" value="1"/>
</dbReference>
<evidence type="ECO:0000313" key="3">
    <source>
        <dbReference type="Proteomes" id="UP001595692"/>
    </source>
</evidence>
<sequence length="495" mass="55194">MSSKSTTRGTDAWVERISVREMPALCSTVRMLEQMANDDTASLANLGQSVLHDHGLTTRILRVANSVTYRRSGTQITTMSRAAVLLGFNALKHICITATLVDSLLRNREISSGVYERLLRLMAQSFHAGMVSRMLLDAYSEETQEEAFIATLLRHLGESAFWSSGGPMAEELDERLRQLDSPQQEDEIVREALGTTFSKLTIGLAQSWNMGKLLISSLQDPQRRTPELQAIGQADNFSALMLDPRTTPAQLQQGIATLAKTMELDVAEVRQRLKRCNYEAVRMVSSYGAKMLTPFLDKGANALLQPEAEIPVEAVESNEALQLRMLRELTFMTMEKADINLMIHTALEGISRGVGMDRVLVLMLSRDKKKLTPRFIAGRDGELLRQRFTLDVSERNNLFSQLLLNQEPVWVTSLNEPRWSPLVSPEMRAAVSHKGFLLAPIVIDQQAIGVFYADRADSGKVLSRDDFFSFTHFVQQTNLCLSAVVKNKEGSAASN</sequence>
<feature type="domain" description="HDOD" evidence="1">
    <location>
        <begin position="22"/>
        <end position="224"/>
    </location>
</feature>
<proteinExistence type="predicted"/>
<reference evidence="3" key="1">
    <citation type="journal article" date="2019" name="Int. J. Syst. Evol. Microbiol.">
        <title>The Global Catalogue of Microorganisms (GCM) 10K type strain sequencing project: providing services to taxonomists for standard genome sequencing and annotation.</title>
        <authorList>
            <consortium name="The Broad Institute Genomics Platform"/>
            <consortium name="The Broad Institute Genome Sequencing Center for Infectious Disease"/>
            <person name="Wu L."/>
            <person name="Ma J."/>
        </authorList>
    </citation>
    <scope>NUCLEOTIDE SEQUENCE [LARGE SCALE GENOMIC DNA]</scope>
    <source>
        <strain evidence="3">CCUG 54939</strain>
    </source>
</reference>
<protein>
    <submittedName>
        <fullName evidence="2">HDOD domain-containing protein</fullName>
    </submittedName>
</protein>
<dbReference type="InterPro" id="IPR029016">
    <property type="entry name" value="GAF-like_dom_sf"/>
</dbReference>
<name>A0ABV8CK08_9GAMM</name>
<dbReference type="Pfam" id="PF01590">
    <property type="entry name" value="GAF"/>
    <property type="match status" value="1"/>
</dbReference>
<organism evidence="2 3">
    <name type="scientific">Pseudaeromonas sharmana</name>
    <dbReference type="NCBI Taxonomy" id="328412"/>
    <lineage>
        <taxon>Bacteria</taxon>
        <taxon>Pseudomonadati</taxon>
        <taxon>Pseudomonadota</taxon>
        <taxon>Gammaproteobacteria</taxon>
        <taxon>Aeromonadales</taxon>
        <taxon>Aeromonadaceae</taxon>
        <taxon>Pseudaeromonas</taxon>
    </lineage>
</organism>
<dbReference type="PROSITE" id="PS51833">
    <property type="entry name" value="HDOD"/>
    <property type="match status" value="1"/>
</dbReference>
<dbReference type="EMBL" id="JBHSAF010000001">
    <property type="protein sequence ID" value="MFC3912328.1"/>
    <property type="molecule type" value="Genomic_DNA"/>
</dbReference>
<evidence type="ECO:0000259" key="1">
    <source>
        <dbReference type="PROSITE" id="PS51833"/>
    </source>
</evidence>
<gene>
    <name evidence="2" type="ORF">ACFOSS_02465</name>
</gene>
<dbReference type="RefSeq" id="WP_377150437.1">
    <property type="nucleotide sequence ID" value="NZ_JBHSAF010000001.1"/>
</dbReference>
<keyword evidence="3" id="KW-1185">Reference proteome</keyword>
<dbReference type="SMART" id="SM00065">
    <property type="entry name" value="GAF"/>
    <property type="match status" value="1"/>
</dbReference>
<dbReference type="InterPro" id="IPR003018">
    <property type="entry name" value="GAF"/>
</dbReference>
<dbReference type="InterPro" id="IPR052340">
    <property type="entry name" value="RNase_Y/CdgJ"/>
</dbReference>
<dbReference type="Gene3D" id="1.10.3210.10">
    <property type="entry name" value="Hypothetical protein af1432"/>
    <property type="match status" value="1"/>
</dbReference>
<dbReference type="PANTHER" id="PTHR33525">
    <property type="match status" value="1"/>
</dbReference>
<dbReference type="SUPFAM" id="SSF109604">
    <property type="entry name" value="HD-domain/PDEase-like"/>
    <property type="match status" value="1"/>
</dbReference>
<dbReference type="Pfam" id="PF08668">
    <property type="entry name" value="HDOD"/>
    <property type="match status" value="1"/>
</dbReference>
<dbReference type="SUPFAM" id="SSF55781">
    <property type="entry name" value="GAF domain-like"/>
    <property type="match status" value="1"/>
</dbReference>
<accession>A0ABV8CK08</accession>
<dbReference type="InterPro" id="IPR013976">
    <property type="entry name" value="HDOD"/>
</dbReference>
<comment type="caution">
    <text evidence="2">The sequence shown here is derived from an EMBL/GenBank/DDBJ whole genome shotgun (WGS) entry which is preliminary data.</text>
</comment>
<dbReference type="Proteomes" id="UP001595692">
    <property type="component" value="Unassembled WGS sequence"/>
</dbReference>
<evidence type="ECO:0000313" key="2">
    <source>
        <dbReference type="EMBL" id="MFC3912328.1"/>
    </source>
</evidence>